<dbReference type="AlphaFoldDB" id="A0A9N8DVQ7"/>
<dbReference type="OrthoDB" id="3176171at2759"/>
<name>A0A9N8DVQ7_9STRA</name>
<evidence type="ECO:0000313" key="2">
    <source>
        <dbReference type="Proteomes" id="UP001153069"/>
    </source>
</evidence>
<accession>A0A9N8DVQ7</accession>
<dbReference type="Proteomes" id="UP001153069">
    <property type="component" value="Unassembled WGS sequence"/>
</dbReference>
<proteinExistence type="predicted"/>
<organism evidence="1 2">
    <name type="scientific">Seminavis robusta</name>
    <dbReference type="NCBI Taxonomy" id="568900"/>
    <lineage>
        <taxon>Eukaryota</taxon>
        <taxon>Sar</taxon>
        <taxon>Stramenopiles</taxon>
        <taxon>Ochrophyta</taxon>
        <taxon>Bacillariophyta</taxon>
        <taxon>Bacillariophyceae</taxon>
        <taxon>Bacillariophycidae</taxon>
        <taxon>Naviculales</taxon>
        <taxon>Naviculaceae</taxon>
        <taxon>Seminavis</taxon>
    </lineage>
</organism>
<protein>
    <submittedName>
        <fullName evidence="1">Uncharacterized protein</fullName>
    </submittedName>
</protein>
<sequence length="197" mass="21417">MNSFSKWKQMLFGLGTSPKLADGWHKNVIESIDFAPTDLEPNVFFHKKHNLTISSYSDDQVWHGADGTLIPDNLAKLRRAKAYPTDPLVAPATAIVTDEAPTHNIADPASTNHLSWPLALLSTEKGVFIVGKLLGVGAIVRTASFKADHDLLGDLGGFPDCENGPLLNYLDERDKTMIIAVIHGSHHVSQSANAVEQ</sequence>
<keyword evidence="2" id="KW-1185">Reference proteome</keyword>
<evidence type="ECO:0000313" key="1">
    <source>
        <dbReference type="EMBL" id="CAB9508004.1"/>
    </source>
</evidence>
<gene>
    <name evidence="1" type="ORF">SEMRO_328_G118680.1</name>
</gene>
<reference evidence="1" key="1">
    <citation type="submission" date="2020-06" db="EMBL/GenBank/DDBJ databases">
        <authorList>
            <consortium name="Plant Systems Biology data submission"/>
        </authorList>
    </citation>
    <scope>NUCLEOTIDE SEQUENCE</scope>
    <source>
        <strain evidence="1">D6</strain>
    </source>
</reference>
<dbReference type="EMBL" id="CAICTM010000327">
    <property type="protein sequence ID" value="CAB9508004.1"/>
    <property type="molecule type" value="Genomic_DNA"/>
</dbReference>
<comment type="caution">
    <text evidence="1">The sequence shown here is derived from an EMBL/GenBank/DDBJ whole genome shotgun (WGS) entry which is preliminary data.</text>
</comment>